<name>A0A8J5Y0Q1_9ROSI</name>
<dbReference type="InterPro" id="IPR032675">
    <property type="entry name" value="LRR_dom_sf"/>
</dbReference>
<evidence type="ECO:0000313" key="4">
    <source>
        <dbReference type="EMBL" id="KAG8478923.1"/>
    </source>
</evidence>
<keyword evidence="2" id="KW-0611">Plant defense</keyword>
<evidence type="ECO:0000256" key="1">
    <source>
        <dbReference type="ARBA" id="ARBA00022737"/>
    </source>
</evidence>
<dbReference type="PANTHER" id="PTHR36766">
    <property type="entry name" value="PLANT BROAD-SPECTRUM MILDEW RESISTANCE PROTEIN RPW8"/>
    <property type="match status" value="1"/>
</dbReference>
<comment type="caution">
    <text evidence="4">The sequence shown here is derived from an EMBL/GenBank/DDBJ whole genome shotgun (WGS) entry which is preliminary data.</text>
</comment>
<dbReference type="GO" id="GO:0006952">
    <property type="term" value="P:defense response"/>
    <property type="evidence" value="ECO:0007669"/>
    <property type="project" value="UniProtKB-KW"/>
</dbReference>
<proteinExistence type="predicted"/>
<dbReference type="SUPFAM" id="SSF52058">
    <property type="entry name" value="L domain-like"/>
    <property type="match status" value="1"/>
</dbReference>
<organism evidence="4 5">
    <name type="scientific">Gossypium anomalum</name>
    <dbReference type="NCBI Taxonomy" id="47600"/>
    <lineage>
        <taxon>Eukaryota</taxon>
        <taxon>Viridiplantae</taxon>
        <taxon>Streptophyta</taxon>
        <taxon>Embryophyta</taxon>
        <taxon>Tracheophyta</taxon>
        <taxon>Spermatophyta</taxon>
        <taxon>Magnoliopsida</taxon>
        <taxon>eudicotyledons</taxon>
        <taxon>Gunneridae</taxon>
        <taxon>Pentapetalae</taxon>
        <taxon>rosids</taxon>
        <taxon>malvids</taxon>
        <taxon>Malvales</taxon>
        <taxon>Malvaceae</taxon>
        <taxon>Malvoideae</taxon>
        <taxon>Gossypium</taxon>
    </lineage>
</organism>
<evidence type="ECO:0000256" key="2">
    <source>
        <dbReference type="ARBA" id="ARBA00022821"/>
    </source>
</evidence>
<dbReference type="InterPro" id="IPR058922">
    <property type="entry name" value="WHD_DRP"/>
</dbReference>
<feature type="domain" description="Disease resistance protein winged helix" evidence="3">
    <location>
        <begin position="55"/>
        <end position="123"/>
    </location>
</feature>
<accession>A0A8J5Y0Q1</accession>
<evidence type="ECO:0000313" key="5">
    <source>
        <dbReference type="Proteomes" id="UP000701853"/>
    </source>
</evidence>
<protein>
    <recommendedName>
        <fullName evidence="3">Disease resistance protein winged helix domain-containing protein</fullName>
    </recommendedName>
</protein>
<dbReference type="Gene3D" id="3.80.10.10">
    <property type="entry name" value="Ribonuclease Inhibitor"/>
    <property type="match status" value="1"/>
</dbReference>
<dbReference type="OrthoDB" id="968365at2759"/>
<reference evidence="4 5" key="1">
    <citation type="journal article" date="2021" name="bioRxiv">
        <title>The Gossypium anomalum genome as a resource for cotton improvement and evolutionary analysis of hybrid incompatibility.</title>
        <authorList>
            <person name="Grover C.E."/>
            <person name="Yuan D."/>
            <person name="Arick M.A."/>
            <person name="Miller E.R."/>
            <person name="Hu G."/>
            <person name="Peterson D.G."/>
            <person name="Wendel J.F."/>
            <person name="Udall J.A."/>
        </authorList>
    </citation>
    <scope>NUCLEOTIDE SEQUENCE [LARGE SCALE GENOMIC DNA]</scope>
    <source>
        <strain evidence="4">JFW-Udall</strain>
        <tissue evidence="4">Leaf</tissue>
    </source>
</reference>
<keyword evidence="5" id="KW-1185">Reference proteome</keyword>
<dbReference type="PANTHER" id="PTHR36766:SF61">
    <property type="entry name" value="NB-ARC DOMAIN DISEASE RESISTANCE PROTEIN"/>
    <property type="match status" value="1"/>
</dbReference>
<keyword evidence="1" id="KW-0677">Repeat</keyword>
<dbReference type="Pfam" id="PF23559">
    <property type="entry name" value="WHD_DRP"/>
    <property type="match status" value="1"/>
</dbReference>
<evidence type="ECO:0000259" key="3">
    <source>
        <dbReference type="Pfam" id="PF23559"/>
    </source>
</evidence>
<dbReference type="Proteomes" id="UP000701853">
    <property type="component" value="Chromosome 11"/>
</dbReference>
<dbReference type="AlphaFoldDB" id="A0A8J5Y0Q1"/>
<dbReference type="EMBL" id="JAHUZN010000011">
    <property type="protein sequence ID" value="KAG8478923.1"/>
    <property type="molecule type" value="Genomic_DNA"/>
</dbReference>
<gene>
    <name evidence="4" type="ORF">CXB51_028930</name>
</gene>
<sequence length="355" mass="41724">MDTQSPYELEALSHNGSLSLLLKWAFNQGDEQRYPNLFQIADETTKKCKSVILADINYETDYFIQSWLANGLLESPMQEDNVCCEDIGLQYFKDLWSKGFVQDVDDRVTYYHFKIYNMIHDLALNKTVSASKNVPRLAFGIRLSDENSADIFEEYFKHMRLIELEICTLKALPKSICTLKHLRHLNLSRCKNLRRVPKSIHKLQSLLTLRLFDLPKFQVPDNLERLINLRFLEITGVDMQLREVCPDNWSSLWVLYFFDCTTLKFLFEGKTKHLGLKLFIIHDVRSLRDLLWLLFEAFASLLEFIQIYHCHAFEELPHWFQNLNSLQRQEILDCPKLSYLPDGVESLTSLTQLKI</sequence>